<protein>
    <recommendedName>
        <fullName evidence="6">FlxA-like family protein</fullName>
    </recommendedName>
</protein>
<dbReference type="Proteomes" id="UP000295985">
    <property type="component" value="Unassembled WGS sequence"/>
</dbReference>
<dbReference type="Pfam" id="PF14282">
    <property type="entry name" value="FlxA"/>
    <property type="match status" value="1"/>
</dbReference>
<dbReference type="EMBL" id="QDKK01000002">
    <property type="protein sequence ID" value="PWC25633.1"/>
    <property type="molecule type" value="Genomic_DNA"/>
</dbReference>
<evidence type="ECO:0000313" key="2">
    <source>
        <dbReference type="EMBL" id="PWC25633.1"/>
    </source>
</evidence>
<name>A0A2U1UVE7_9GAMM</name>
<evidence type="ECO:0000313" key="5">
    <source>
        <dbReference type="Proteomes" id="UP000303847"/>
    </source>
</evidence>
<dbReference type="OrthoDB" id="9978838at2"/>
<keyword evidence="5" id="KW-1185">Reference proteome</keyword>
<evidence type="ECO:0000313" key="4">
    <source>
        <dbReference type="Proteomes" id="UP000295985"/>
    </source>
</evidence>
<reference evidence="3 5" key="2">
    <citation type="submission" date="2018-11" db="EMBL/GenBank/DDBJ databases">
        <title>Genome sequences of Brenneria nigrifluens and Brenneria rubrifaciens.</title>
        <authorList>
            <person name="Poret-Peterson A.T."/>
            <person name="McClean A.E."/>
            <person name="Kluepfel D.A."/>
        </authorList>
    </citation>
    <scope>NUCLEOTIDE SEQUENCE [LARGE SCALE GENOMIC DNA]</scope>
    <source>
        <strain evidence="3 5">ATCC 13028</strain>
    </source>
</reference>
<dbReference type="Proteomes" id="UP000303847">
    <property type="component" value="Chromosome"/>
</dbReference>
<dbReference type="AlphaFoldDB" id="A0A2U1UVE7"/>
<feature type="coiled-coil region" evidence="1">
    <location>
        <begin position="50"/>
        <end position="114"/>
    </location>
</feature>
<evidence type="ECO:0008006" key="6">
    <source>
        <dbReference type="Google" id="ProtNLM"/>
    </source>
</evidence>
<keyword evidence="1" id="KW-0175">Coiled coil</keyword>
<dbReference type="InterPro" id="IPR025577">
    <property type="entry name" value="FlxA"/>
</dbReference>
<proteinExistence type="predicted"/>
<organism evidence="2 4">
    <name type="scientific">Brenneria nigrifluens DSM 30175 = ATCC 13028</name>
    <dbReference type="NCBI Taxonomy" id="1121120"/>
    <lineage>
        <taxon>Bacteria</taxon>
        <taxon>Pseudomonadati</taxon>
        <taxon>Pseudomonadota</taxon>
        <taxon>Gammaproteobacteria</taxon>
        <taxon>Enterobacterales</taxon>
        <taxon>Pectobacteriaceae</taxon>
        <taxon>Brenneria</taxon>
    </lineage>
</organism>
<evidence type="ECO:0000256" key="1">
    <source>
        <dbReference type="SAM" id="Coils"/>
    </source>
</evidence>
<sequence>MFPNIKVGENLTDNRKVAVRNFYVEDKTMSTSSIALVLVSSIAPITSNTVNDVDQQVTQLNQRISHLNEKLSQLSAPAAGGDDSPNNIQIQEQKQIIQAQLAALQSQVSVLQQRQPVSPSATDATVSEVQDTIDATSGSNRLDLYV</sequence>
<dbReference type="RefSeq" id="WP_040342884.1">
    <property type="nucleotide sequence ID" value="NZ_CP034036.1"/>
</dbReference>
<reference evidence="2 4" key="1">
    <citation type="submission" date="2018-04" db="EMBL/GenBank/DDBJ databases">
        <title>Brenneria corticis sp.nov.</title>
        <authorList>
            <person name="Li Y."/>
        </authorList>
    </citation>
    <scope>NUCLEOTIDE SEQUENCE [LARGE SCALE GENOMIC DNA]</scope>
    <source>
        <strain evidence="2 4">LMG 2694</strain>
    </source>
</reference>
<dbReference type="EMBL" id="CP034036">
    <property type="protein sequence ID" value="QCR03500.1"/>
    <property type="molecule type" value="Genomic_DNA"/>
</dbReference>
<evidence type="ECO:0000313" key="3">
    <source>
        <dbReference type="EMBL" id="QCR03500.1"/>
    </source>
</evidence>
<accession>A0A2U1UVE7</accession>
<gene>
    <name evidence="2" type="ORF">DDT54_02865</name>
    <name evidence="3" type="ORF">EH206_04305</name>
</gene>